<evidence type="ECO:0000256" key="1">
    <source>
        <dbReference type="ARBA" id="ARBA00022448"/>
    </source>
</evidence>
<dbReference type="Proteomes" id="UP000759537">
    <property type="component" value="Unassembled WGS sequence"/>
</dbReference>
<dbReference type="GO" id="GO:1902387">
    <property type="term" value="F:ceramide 1-phosphate binding"/>
    <property type="evidence" value="ECO:0007669"/>
    <property type="project" value="TreeGrafter"/>
</dbReference>
<proteinExistence type="predicted"/>
<dbReference type="GO" id="GO:1902388">
    <property type="term" value="F:ceramide 1-phosphate transfer activity"/>
    <property type="evidence" value="ECO:0007669"/>
    <property type="project" value="TreeGrafter"/>
</dbReference>
<accession>A0A9P5MZR4</accession>
<dbReference type="InterPro" id="IPR014830">
    <property type="entry name" value="Glycolipid_transfer_prot_dom"/>
</dbReference>
<keyword evidence="4" id="KW-1185">Reference proteome</keyword>
<gene>
    <name evidence="3" type="ORF">DFH94DRAFT_370256</name>
</gene>
<dbReference type="FunFam" id="1.10.3520.10:FF:000001">
    <property type="entry name" value="Pleckstrin domain-containing family A member 8"/>
    <property type="match status" value="1"/>
</dbReference>
<reference evidence="3" key="1">
    <citation type="submission" date="2019-10" db="EMBL/GenBank/DDBJ databases">
        <authorList>
            <consortium name="DOE Joint Genome Institute"/>
            <person name="Kuo A."/>
            <person name="Miyauchi S."/>
            <person name="Kiss E."/>
            <person name="Drula E."/>
            <person name="Kohler A."/>
            <person name="Sanchez-Garcia M."/>
            <person name="Andreopoulos B."/>
            <person name="Barry K.W."/>
            <person name="Bonito G."/>
            <person name="Buee M."/>
            <person name="Carver A."/>
            <person name="Chen C."/>
            <person name="Cichocki N."/>
            <person name="Clum A."/>
            <person name="Culley D."/>
            <person name="Crous P.W."/>
            <person name="Fauchery L."/>
            <person name="Girlanda M."/>
            <person name="Hayes R."/>
            <person name="Keri Z."/>
            <person name="LaButti K."/>
            <person name="Lipzen A."/>
            <person name="Lombard V."/>
            <person name="Magnuson J."/>
            <person name="Maillard F."/>
            <person name="Morin E."/>
            <person name="Murat C."/>
            <person name="Nolan M."/>
            <person name="Ohm R."/>
            <person name="Pangilinan J."/>
            <person name="Pereira M."/>
            <person name="Perotto S."/>
            <person name="Peter M."/>
            <person name="Riley R."/>
            <person name="Sitrit Y."/>
            <person name="Stielow B."/>
            <person name="Szollosi G."/>
            <person name="Zifcakova L."/>
            <person name="Stursova M."/>
            <person name="Spatafora J.W."/>
            <person name="Tedersoo L."/>
            <person name="Vaario L.-M."/>
            <person name="Yamada A."/>
            <person name="Yan M."/>
            <person name="Wang P."/>
            <person name="Xu J."/>
            <person name="Bruns T."/>
            <person name="Baldrian P."/>
            <person name="Vilgalys R."/>
            <person name="Henrissat B."/>
            <person name="Grigoriev I.V."/>
            <person name="Hibbett D."/>
            <person name="Nagy L.G."/>
            <person name="Martin F.M."/>
        </authorList>
    </citation>
    <scope>NUCLEOTIDE SEQUENCE</scope>
    <source>
        <strain evidence="3">Prilba</strain>
    </source>
</reference>
<dbReference type="OrthoDB" id="205255at2759"/>
<evidence type="ECO:0000313" key="4">
    <source>
        <dbReference type="Proteomes" id="UP000759537"/>
    </source>
</evidence>
<dbReference type="Gene3D" id="1.10.3520.10">
    <property type="entry name" value="Glycolipid transfer protein"/>
    <property type="match status" value="1"/>
</dbReference>
<organism evidence="3 4">
    <name type="scientific">Russula ochroleuca</name>
    <dbReference type="NCBI Taxonomy" id="152965"/>
    <lineage>
        <taxon>Eukaryota</taxon>
        <taxon>Fungi</taxon>
        <taxon>Dikarya</taxon>
        <taxon>Basidiomycota</taxon>
        <taxon>Agaricomycotina</taxon>
        <taxon>Agaricomycetes</taxon>
        <taxon>Russulales</taxon>
        <taxon>Russulaceae</taxon>
        <taxon>Russula</taxon>
    </lineage>
</organism>
<dbReference type="GO" id="GO:0005829">
    <property type="term" value="C:cytosol"/>
    <property type="evidence" value="ECO:0007669"/>
    <property type="project" value="TreeGrafter"/>
</dbReference>
<dbReference type="EMBL" id="WHVB01000005">
    <property type="protein sequence ID" value="KAF8482566.1"/>
    <property type="molecule type" value="Genomic_DNA"/>
</dbReference>
<comment type="caution">
    <text evidence="3">The sequence shown here is derived from an EMBL/GenBank/DDBJ whole genome shotgun (WGS) entry which is preliminary data.</text>
</comment>
<dbReference type="PANTHER" id="PTHR10219">
    <property type="entry name" value="GLYCOLIPID TRANSFER PROTEIN-RELATED"/>
    <property type="match status" value="1"/>
</dbReference>
<keyword evidence="1" id="KW-0813">Transport</keyword>
<reference evidence="3" key="2">
    <citation type="journal article" date="2020" name="Nat. Commun.">
        <title>Large-scale genome sequencing of mycorrhizal fungi provides insights into the early evolution of symbiotic traits.</title>
        <authorList>
            <person name="Miyauchi S."/>
            <person name="Kiss E."/>
            <person name="Kuo A."/>
            <person name="Drula E."/>
            <person name="Kohler A."/>
            <person name="Sanchez-Garcia M."/>
            <person name="Morin E."/>
            <person name="Andreopoulos B."/>
            <person name="Barry K.W."/>
            <person name="Bonito G."/>
            <person name="Buee M."/>
            <person name="Carver A."/>
            <person name="Chen C."/>
            <person name="Cichocki N."/>
            <person name="Clum A."/>
            <person name="Culley D."/>
            <person name="Crous P.W."/>
            <person name="Fauchery L."/>
            <person name="Girlanda M."/>
            <person name="Hayes R.D."/>
            <person name="Keri Z."/>
            <person name="LaButti K."/>
            <person name="Lipzen A."/>
            <person name="Lombard V."/>
            <person name="Magnuson J."/>
            <person name="Maillard F."/>
            <person name="Murat C."/>
            <person name="Nolan M."/>
            <person name="Ohm R.A."/>
            <person name="Pangilinan J."/>
            <person name="Pereira M.F."/>
            <person name="Perotto S."/>
            <person name="Peter M."/>
            <person name="Pfister S."/>
            <person name="Riley R."/>
            <person name="Sitrit Y."/>
            <person name="Stielow J.B."/>
            <person name="Szollosi G."/>
            <person name="Zifcakova L."/>
            <person name="Stursova M."/>
            <person name="Spatafora J.W."/>
            <person name="Tedersoo L."/>
            <person name="Vaario L.M."/>
            <person name="Yamada A."/>
            <person name="Yan M."/>
            <person name="Wang P."/>
            <person name="Xu J."/>
            <person name="Bruns T."/>
            <person name="Baldrian P."/>
            <person name="Vilgalys R."/>
            <person name="Dunand C."/>
            <person name="Henrissat B."/>
            <person name="Grigoriev I.V."/>
            <person name="Hibbett D."/>
            <person name="Nagy L.G."/>
            <person name="Martin F.M."/>
        </authorList>
    </citation>
    <scope>NUCLEOTIDE SEQUENCE</scope>
    <source>
        <strain evidence="3">Prilba</strain>
    </source>
</reference>
<dbReference type="SUPFAM" id="SSF110004">
    <property type="entry name" value="Glycolipid transfer protein, GLTP"/>
    <property type="match status" value="1"/>
</dbReference>
<dbReference type="AlphaFoldDB" id="A0A9P5MZR4"/>
<dbReference type="PANTHER" id="PTHR10219:SF25">
    <property type="entry name" value="PLECKSTRIN HOMOLOGY DOMAIN-CONTAINING FAMILY A MEMBER 8"/>
    <property type="match status" value="1"/>
</dbReference>
<dbReference type="Pfam" id="PF08718">
    <property type="entry name" value="GLTP"/>
    <property type="match status" value="1"/>
</dbReference>
<evidence type="ECO:0000259" key="2">
    <source>
        <dbReference type="Pfam" id="PF08718"/>
    </source>
</evidence>
<evidence type="ECO:0000313" key="3">
    <source>
        <dbReference type="EMBL" id="KAF8482566.1"/>
    </source>
</evidence>
<feature type="domain" description="Glycolipid transfer protein" evidence="2">
    <location>
        <begin position="21"/>
        <end position="159"/>
    </location>
</feature>
<dbReference type="InterPro" id="IPR036497">
    <property type="entry name" value="GLTP_sf"/>
</dbReference>
<dbReference type="GO" id="GO:0016020">
    <property type="term" value="C:membrane"/>
    <property type="evidence" value="ECO:0007669"/>
    <property type="project" value="TreeGrafter"/>
</dbReference>
<sequence>MAPYLDSVTSFADVPITDAGVDTLAFLSASEGLVGLFDLLGSTAFGVVQSDLKGNIAKVRARYDETPTLSNTLERLVENEKGEKKRKATEGLMWLLRGLQFTCKALQNAQANASEELDKAFTKSYEVTLKPFHNFLVKGVFSVAMKACPYRADFFGKLKADPAGGPPASDDHLNEGLNRWLAALDGIVTRLQTFYKAGGHDKGF</sequence>
<name>A0A9P5MZR4_9AGAM</name>
<protein>
    <submittedName>
        <fullName evidence="3">Het-c2 protein</fullName>
    </submittedName>
</protein>